<name>A0A0E3LRD4_METBA</name>
<evidence type="ECO:0000313" key="3">
    <source>
        <dbReference type="Proteomes" id="UP000033079"/>
    </source>
</evidence>
<gene>
    <name evidence="2" type="ORF">MSBR2_3310</name>
</gene>
<dbReference type="KEGG" id="mbar:MSBR2_3310"/>
<feature type="transmembrane region" description="Helical" evidence="1">
    <location>
        <begin position="87"/>
        <end position="104"/>
    </location>
</feature>
<dbReference type="Pfam" id="PF04307">
    <property type="entry name" value="YdjM"/>
    <property type="match status" value="1"/>
</dbReference>
<feature type="transmembrane region" description="Helical" evidence="1">
    <location>
        <begin position="61"/>
        <end position="80"/>
    </location>
</feature>
<dbReference type="AlphaFoldDB" id="A0A0E3LRD4"/>
<dbReference type="RefSeq" id="WP_048122373.1">
    <property type="nucleotide sequence ID" value="NZ_CP009530.1"/>
</dbReference>
<keyword evidence="1" id="KW-1133">Transmembrane helix</keyword>
<evidence type="ECO:0000313" key="2">
    <source>
        <dbReference type="EMBL" id="AKB59826.1"/>
    </source>
</evidence>
<accession>A0A0E3LRD4</accession>
<proteinExistence type="predicted"/>
<keyword evidence="1" id="KW-0812">Transmembrane</keyword>
<feature type="transmembrane region" description="Helical" evidence="1">
    <location>
        <begin position="147"/>
        <end position="167"/>
    </location>
</feature>
<dbReference type="PATRIC" id="fig|1434106.5.peg.4194"/>
<dbReference type="GeneID" id="24846698"/>
<evidence type="ECO:0000256" key="1">
    <source>
        <dbReference type="SAM" id="Phobius"/>
    </source>
</evidence>
<dbReference type="EMBL" id="CP009530">
    <property type="protein sequence ID" value="AKB59826.1"/>
    <property type="molecule type" value="Genomic_DNA"/>
</dbReference>
<dbReference type="Proteomes" id="UP000033079">
    <property type="component" value="Chromosome"/>
</dbReference>
<dbReference type="HOGENOM" id="CLU_126996_0_0_2"/>
<keyword evidence="1" id="KW-0472">Membrane</keyword>
<sequence length="184" mass="20876">MFIFGHVGITLGVFYLLSRLFSKNNFWVKVPWIAFGALLPDFIDKPLGRIILAETIGSGRIFAHTLLFGLLLGLAGYYLYSQGKPELLIIAGASFCHIFEDQIWNSPEVFFWPLLGWGFPKDTISASFIEYLMIILSRSYNPGFTEVFISEIVGLIIIVLLTGKYISEKKKDNLQCKKEKKLNI</sequence>
<protein>
    <recommendedName>
        <fullName evidence="4">Metal-dependent hydrolase</fullName>
    </recommendedName>
</protein>
<reference evidence="2 3" key="1">
    <citation type="submission" date="2014-07" db="EMBL/GenBank/DDBJ databases">
        <title>Methanogenic archaea and the global carbon cycle.</title>
        <authorList>
            <person name="Henriksen J.R."/>
            <person name="Luke J."/>
            <person name="Reinhart S."/>
            <person name="Benedict M.N."/>
            <person name="Youngblut N.D."/>
            <person name="Metcalf M.E."/>
            <person name="Whitaker R.J."/>
            <person name="Metcalf W.W."/>
        </authorList>
    </citation>
    <scope>NUCLEOTIDE SEQUENCE [LARGE SCALE GENOMIC DNA]</scope>
    <source>
        <strain evidence="2 3">227</strain>
    </source>
</reference>
<dbReference type="InterPro" id="IPR007404">
    <property type="entry name" value="YdjM-like"/>
</dbReference>
<organism evidence="2 3">
    <name type="scientific">Methanosarcina barkeri 227</name>
    <dbReference type="NCBI Taxonomy" id="1434106"/>
    <lineage>
        <taxon>Archaea</taxon>
        <taxon>Methanobacteriati</taxon>
        <taxon>Methanobacteriota</taxon>
        <taxon>Stenosarchaea group</taxon>
        <taxon>Methanomicrobia</taxon>
        <taxon>Methanosarcinales</taxon>
        <taxon>Methanosarcinaceae</taxon>
        <taxon>Methanosarcina</taxon>
    </lineage>
</organism>
<evidence type="ECO:0008006" key="4">
    <source>
        <dbReference type="Google" id="ProtNLM"/>
    </source>
</evidence>